<evidence type="ECO:0000256" key="4">
    <source>
        <dbReference type="ARBA" id="ARBA00023163"/>
    </source>
</evidence>
<dbReference type="InterPro" id="IPR004823">
    <property type="entry name" value="TAF_TATA-bd_Histone-like_dom"/>
</dbReference>
<dbReference type="GO" id="GO:0000124">
    <property type="term" value="C:SAGA complex"/>
    <property type="evidence" value="ECO:0007669"/>
    <property type="project" value="InterPro"/>
</dbReference>
<dbReference type="CDD" id="cd22931">
    <property type="entry name" value="HFD_TAF6"/>
    <property type="match status" value="1"/>
</dbReference>
<keyword evidence="5" id="KW-0539">Nucleus</keyword>
<dbReference type="GO" id="GO:0046695">
    <property type="term" value="C:SLIK (SAGA-like) complex"/>
    <property type="evidence" value="ECO:0007669"/>
    <property type="project" value="InterPro"/>
</dbReference>
<evidence type="ECO:0000256" key="1">
    <source>
        <dbReference type="ARBA" id="ARBA00004123"/>
    </source>
</evidence>
<protein>
    <recommendedName>
        <fullName evidence="6">TATA box binding protein associated factor (TAF) histone-like fold domain-containing protein</fullName>
    </recommendedName>
</protein>
<dbReference type="InterPro" id="IPR037796">
    <property type="entry name" value="TAF6"/>
</dbReference>
<dbReference type="InterPro" id="IPR009072">
    <property type="entry name" value="Histone-fold"/>
</dbReference>
<dbReference type="Pfam" id="PF02969">
    <property type="entry name" value="TAF"/>
    <property type="match status" value="1"/>
</dbReference>
<evidence type="ECO:0000313" key="7">
    <source>
        <dbReference type="EMBL" id="KAK3038931.1"/>
    </source>
</evidence>
<organism evidence="7 8">
    <name type="scientific">Escallonia herrerae</name>
    <dbReference type="NCBI Taxonomy" id="1293975"/>
    <lineage>
        <taxon>Eukaryota</taxon>
        <taxon>Viridiplantae</taxon>
        <taxon>Streptophyta</taxon>
        <taxon>Embryophyta</taxon>
        <taxon>Tracheophyta</taxon>
        <taxon>Spermatophyta</taxon>
        <taxon>Magnoliopsida</taxon>
        <taxon>eudicotyledons</taxon>
        <taxon>Gunneridae</taxon>
        <taxon>Pentapetalae</taxon>
        <taxon>asterids</taxon>
        <taxon>campanulids</taxon>
        <taxon>Escalloniales</taxon>
        <taxon>Escalloniaceae</taxon>
        <taxon>Escallonia</taxon>
    </lineage>
</organism>
<keyword evidence="3" id="KW-0805">Transcription regulation</keyword>
<comment type="similarity">
    <text evidence="2">Belongs to the TAF6 family.</text>
</comment>
<evidence type="ECO:0000256" key="2">
    <source>
        <dbReference type="ARBA" id="ARBA00007688"/>
    </source>
</evidence>
<dbReference type="PANTHER" id="PTHR10221:SF13">
    <property type="entry name" value="TRANSCRIPTION INITIATION FACTOR TFIID SUBUNIT 6"/>
    <property type="match status" value="1"/>
</dbReference>
<keyword evidence="4" id="KW-0804">Transcription</keyword>
<dbReference type="GO" id="GO:0051123">
    <property type="term" value="P:RNA polymerase II preinitiation complex assembly"/>
    <property type="evidence" value="ECO:0007669"/>
    <property type="project" value="TreeGrafter"/>
</dbReference>
<dbReference type="EMBL" id="JAVXUP010000087">
    <property type="protein sequence ID" value="KAK3038931.1"/>
    <property type="molecule type" value="Genomic_DNA"/>
</dbReference>
<evidence type="ECO:0000259" key="6">
    <source>
        <dbReference type="SMART" id="SM00803"/>
    </source>
</evidence>
<dbReference type="GO" id="GO:0003713">
    <property type="term" value="F:transcription coactivator activity"/>
    <property type="evidence" value="ECO:0007669"/>
    <property type="project" value="TreeGrafter"/>
</dbReference>
<dbReference type="GO" id="GO:0016251">
    <property type="term" value="F:RNA polymerase II general transcription initiation factor activity"/>
    <property type="evidence" value="ECO:0007669"/>
    <property type="project" value="InterPro"/>
</dbReference>
<feature type="domain" description="TATA box binding protein associated factor (TAF) histone-like fold" evidence="6">
    <location>
        <begin position="51"/>
        <end position="124"/>
    </location>
</feature>
<dbReference type="SMART" id="SM00803">
    <property type="entry name" value="TAF"/>
    <property type="match status" value="1"/>
</dbReference>
<accession>A0AA88X2Y7</accession>
<gene>
    <name evidence="7" type="ORF">RJ639_027559</name>
</gene>
<dbReference type="AlphaFoldDB" id="A0AA88X2Y7"/>
<reference evidence="7" key="1">
    <citation type="submission" date="2022-12" db="EMBL/GenBank/DDBJ databases">
        <title>Draft genome assemblies for two species of Escallonia (Escalloniales).</title>
        <authorList>
            <person name="Chanderbali A."/>
            <person name="Dervinis C."/>
            <person name="Anghel I."/>
            <person name="Soltis D."/>
            <person name="Soltis P."/>
            <person name="Zapata F."/>
        </authorList>
    </citation>
    <scope>NUCLEOTIDE SEQUENCE</scope>
    <source>
        <strain evidence="7">UCBG64.0493</strain>
        <tissue evidence="7">Leaf</tissue>
    </source>
</reference>
<dbReference type="SUPFAM" id="SSF47113">
    <property type="entry name" value="Histone-fold"/>
    <property type="match status" value="1"/>
</dbReference>
<dbReference type="Gene3D" id="1.10.20.10">
    <property type="entry name" value="Histone, subunit A"/>
    <property type="match status" value="1"/>
</dbReference>
<evidence type="ECO:0000256" key="3">
    <source>
        <dbReference type="ARBA" id="ARBA00023015"/>
    </source>
</evidence>
<dbReference type="PANTHER" id="PTHR10221">
    <property type="entry name" value="TRANSCRIPTION INITIATION FACTOR TFIID SUBUNIT 6"/>
    <property type="match status" value="1"/>
</dbReference>
<evidence type="ECO:0000313" key="8">
    <source>
        <dbReference type="Proteomes" id="UP001188597"/>
    </source>
</evidence>
<proteinExistence type="inferred from homology"/>
<dbReference type="Proteomes" id="UP001188597">
    <property type="component" value="Unassembled WGS sequence"/>
</dbReference>
<name>A0AA88X2Y7_9ASTE</name>
<sequence length="267" mass="30403">MVQLRLSVDQSIIRHHELGICGEKTPIDLEQWLHISEVGVTWHSDKRKRMSIVPKETVEVVAQSIGINNLSPDVAFALAPDVEYRMHEIMQFHPGDESKRQSNVCATQKELHTTDDVDSALNLRNVEGNANCNFPRLINYFSYFCKVFAARYWKAASTCAMVRLQDNEDKELTAAVSAFKQNAIPEVYQDTKGVIRKIEKIPVKKKVFVVDTKIPGHNTIRVFHQEENKMIDVPVHIFEGKMGDGDCVTLIYEEGELVEATRTTEME</sequence>
<dbReference type="GO" id="GO:0005669">
    <property type="term" value="C:transcription factor TFIID complex"/>
    <property type="evidence" value="ECO:0007669"/>
    <property type="project" value="InterPro"/>
</dbReference>
<dbReference type="GO" id="GO:0046982">
    <property type="term" value="F:protein heterodimerization activity"/>
    <property type="evidence" value="ECO:0007669"/>
    <property type="project" value="InterPro"/>
</dbReference>
<keyword evidence="8" id="KW-1185">Reference proteome</keyword>
<evidence type="ECO:0000256" key="5">
    <source>
        <dbReference type="ARBA" id="ARBA00023242"/>
    </source>
</evidence>
<comment type="caution">
    <text evidence="7">The sequence shown here is derived from an EMBL/GenBank/DDBJ whole genome shotgun (WGS) entry which is preliminary data.</text>
</comment>
<comment type="subcellular location">
    <subcellularLocation>
        <location evidence="1">Nucleus</location>
    </subcellularLocation>
</comment>